<name>A0A0P0Z3N2_9HYPH</name>
<evidence type="ECO:0000313" key="1">
    <source>
        <dbReference type="EMBL" id="BAT28605.1"/>
    </source>
</evidence>
<organism evidence="1">
    <name type="scientific">Aureimonas frigidaquae</name>
    <dbReference type="NCBI Taxonomy" id="424757"/>
    <lineage>
        <taxon>Bacteria</taxon>
        <taxon>Pseudomonadati</taxon>
        <taxon>Pseudomonadota</taxon>
        <taxon>Alphaproteobacteria</taxon>
        <taxon>Hyphomicrobiales</taxon>
        <taxon>Aurantimonadaceae</taxon>
        <taxon>Aureimonas</taxon>
    </lineage>
</organism>
<reference evidence="1" key="1">
    <citation type="journal article" date="2015" name="Proc. Natl. Acad. Sci. U.S.A.">
        <title>Bacterial clade with the ribosomal RNA operon on a small plasmid rather than the chromosome.</title>
        <authorList>
            <person name="Anda M."/>
            <person name="Ohtsubo Y."/>
            <person name="Okubo T."/>
            <person name="Sugawara M."/>
            <person name="Nagata Y."/>
            <person name="Tsuda M."/>
            <person name="Minamisawa K."/>
            <person name="Mitsui H."/>
        </authorList>
    </citation>
    <scope>NUCLEOTIDE SEQUENCE</scope>
    <source>
        <strain evidence="1">JCM 14755</strain>
    </source>
</reference>
<protein>
    <submittedName>
        <fullName evidence="1">Heat shock protein</fullName>
    </submittedName>
</protein>
<dbReference type="AlphaFoldDB" id="A0A0P0Z3N2"/>
<dbReference type="OrthoDB" id="8161952at2"/>
<accession>A0A0P0Z3N2</accession>
<dbReference type="RefSeq" id="WP_062225882.1">
    <property type="nucleotide sequence ID" value="NZ_BBWR01000002.1"/>
</dbReference>
<sequence length="81" mass="9153">MPEKTLFIVQQFERKGKRLIAGRLMEFKTAEEAEGRAERDATRTVGVVALQQTIDTDTGEIVEDPVILARYGELPADFDRD</sequence>
<proteinExistence type="predicted"/>
<dbReference type="EMBL" id="LC066377">
    <property type="protein sequence ID" value="BAT28605.1"/>
    <property type="molecule type" value="Genomic_DNA"/>
</dbReference>
<keyword evidence="1" id="KW-0346">Stress response</keyword>